<dbReference type="Proteomes" id="UP000005387">
    <property type="component" value="Unassembled WGS sequence"/>
</dbReference>
<proteinExistence type="predicted"/>
<accession>E0I6P0</accession>
<dbReference type="RefSeq" id="WP_006037325.1">
    <property type="nucleotide sequence ID" value="NZ_AEDD01000003.1"/>
</dbReference>
<evidence type="ECO:0008006" key="3">
    <source>
        <dbReference type="Google" id="ProtNLM"/>
    </source>
</evidence>
<sequence>MDIAALSTAMSRSALSQSVGISLLGKAMSQAETQAQGIVQMMQQQSVQPHLGGQLDIRIL</sequence>
<name>E0I6P0_9BACL</name>
<reference evidence="1 2" key="1">
    <citation type="submission" date="2010-07" db="EMBL/GenBank/DDBJ databases">
        <title>The draft genome of Paenibacillus curdlanolyticus YK9.</title>
        <authorList>
            <consortium name="US DOE Joint Genome Institute (JGI-PGF)"/>
            <person name="Lucas S."/>
            <person name="Copeland A."/>
            <person name="Lapidus A."/>
            <person name="Cheng J.-F."/>
            <person name="Bruce D."/>
            <person name="Goodwin L."/>
            <person name="Pitluck S."/>
            <person name="Land M.L."/>
            <person name="Hauser L."/>
            <person name="Chang Y.-J."/>
            <person name="Jeffries C."/>
            <person name="Anderson I.J."/>
            <person name="Johnson E."/>
            <person name="Loganathan U."/>
            <person name="Mulhopadhyay B."/>
            <person name="Kyrpides N."/>
            <person name="Woyke T.J."/>
        </authorList>
    </citation>
    <scope>NUCLEOTIDE SEQUENCE [LARGE SCALE GENOMIC DNA]</scope>
    <source>
        <strain evidence="1 2">YK9</strain>
    </source>
</reference>
<organism evidence="1 2">
    <name type="scientific">Paenibacillus curdlanolyticus YK9</name>
    <dbReference type="NCBI Taxonomy" id="717606"/>
    <lineage>
        <taxon>Bacteria</taxon>
        <taxon>Bacillati</taxon>
        <taxon>Bacillota</taxon>
        <taxon>Bacilli</taxon>
        <taxon>Bacillales</taxon>
        <taxon>Paenibacillaceae</taxon>
        <taxon>Paenibacillus</taxon>
    </lineage>
</organism>
<dbReference type="EMBL" id="AEDD01000003">
    <property type="protein sequence ID" value="EFM11706.1"/>
    <property type="molecule type" value="Genomic_DNA"/>
</dbReference>
<evidence type="ECO:0000313" key="1">
    <source>
        <dbReference type="EMBL" id="EFM11706.1"/>
    </source>
</evidence>
<evidence type="ECO:0000313" key="2">
    <source>
        <dbReference type="Proteomes" id="UP000005387"/>
    </source>
</evidence>
<dbReference type="STRING" id="717606.PaecuDRAFT_1312"/>
<keyword evidence="2" id="KW-1185">Reference proteome</keyword>
<dbReference type="InterPro" id="IPR025906">
    <property type="entry name" value="YjfB_motility"/>
</dbReference>
<protein>
    <recommendedName>
        <fullName evidence="3">Motility protein</fullName>
    </recommendedName>
</protein>
<gene>
    <name evidence="1" type="ORF">PaecuDRAFT_1312</name>
</gene>
<dbReference type="Pfam" id="PF14070">
    <property type="entry name" value="YjfB_motility"/>
    <property type="match status" value="1"/>
</dbReference>
<dbReference type="AlphaFoldDB" id="E0I6P0"/>
<dbReference type="OrthoDB" id="1924973at2"/>